<organism evidence="1">
    <name type="scientific">Anguilla anguilla</name>
    <name type="common">European freshwater eel</name>
    <name type="synonym">Muraena anguilla</name>
    <dbReference type="NCBI Taxonomy" id="7936"/>
    <lineage>
        <taxon>Eukaryota</taxon>
        <taxon>Metazoa</taxon>
        <taxon>Chordata</taxon>
        <taxon>Craniata</taxon>
        <taxon>Vertebrata</taxon>
        <taxon>Euteleostomi</taxon>
        <taxon>Actinopterygii</taxon>
        <taxon>Neopterygii</taxon>
        <taxon>Teleostei</taxon>
        <taxon>Anguilliformes</taxon>
        <taxon>Anguillidae</taxon>
        <taxon>Anguilla</taxon>
    </lineage>
</organism>
<evidence type="ECO:0000313" key="1">
    <source>
        <dbReference type="EMBL" id="JAH09179.1"/>
    </source>
</evidence>
<accession>A0A0E9PXE3</accession>
<proteinExistence type="predicted"/>
<reference evidence="1" key="2">
    <citation type="journal article" date="2015" name="Fish Shellfish Immunol.">
        <title>Early steps in the European eel (Anguilla anguilla)-Vibrio vulnificus interaction in the gills: Role of the RtxA13 toxin.</title>
        <authorList>
            <person name="Callol A."/>
            <person name="Pajuelo D."/>
            <person name="Ebbesson L."/>
            <person name="Teles M."/>
            <person name="MacKenzie S."/>
            <person name="Amaro C."/>
        </authorList>
    </citation>
    <scope>NUCLEOTIDE SEQUENCE</scope>
</reference>
<protein>
    <submittedName>
        <fullName evidence="1">Uncharacterized protein</fullName>
    </submittedName>
</protein>
<name>A0A0E9PXE3_ANGAN</name>
<reference evidence="1" key="1">
    <citation type="submission" date="2014-11" db="EMBL/GenBank/DDBJ databases">
        <authorList>
            <person name="Amaro Gonzalez C."/>
        </authorList>
    </citation>
    <scope>NUCLEOTIDE SEQUENCE</scope>
</reference>
<sequence>MREVTETERRRQGSRLCRF</sequence>
<dbReference type="AlphaFoldDB" id="A0A0E9PXE3"/>
<dbReference type="EMBL" id="GBXM01099398">
    <property type="protein sequence ID" value="JAH09179.1"/>
    <property type="molecule type" value="Transcribed_RNA"/>
</dbReference>